<dbReference type="EMBL" id="JAFIRN010000003">
    <property type="protein sequence ID" value="KAG5852751.1"/>
    <property type="molecule type" value="Genomic_DNA"/>
</dbReference>
<name>A0A9D3MPQ0_ANGAN</name>
<comment type="caution">
    <text evidence="1">The sequence shown here is derived from an EMBL/GenBank/DDBJ whole genome shotgun (WGS) entry which is preliminary data.</text>
</comment>
<dbReference type="Proteomes" id="UP001044222">
    <property type="component" value="Unassembled WGS sequence"/>
</dbReference>
<evidence type="ECO:0000313" key="1">
    <source>
        <dbReference type="EMBL" id="KAG5852751.1"/>
    </source>
</evidence>
<reference evidence="1" key="1">
    <citation type="submission" date="2021-01" db="EMBL/GenBank/DDBJ databases">
        <title>A chromosome-scale assembly of European eel, Anguilla anguilla.</title>
        <authorList>
            <person name="Henkel C."/>
            <person name="Jong-Raadsen S.A."/>
            <person name="Dufour S."/>
            <person name="Weltzien F.-A."/>
            <person name="Palstra A.P."/>
            <person name="Pelster B."/>
            <person name="Spaink H.P."/>
            <person name="Van Den Thillart G.E."/>
            <person name="Jansen H."/>
            <person name="Zahm M."/>
            <person name="Klopp C."/>
            <person name="Cedric C."/>
            <person name="Louis A."/>
            <person name="Berthelot C."/>
            <person name="Parey E."/>
            <person name="Roest Crollius H."/>
            <person name="Montfort J."/>
            <person name="Robinson-Rechavi M."/>
            <person name="Bucao C."/>
            <person name="Bouchez O."/>
            <person name="Gislard M."/>
            <person name="Lluch J."/>
            <person name="Milhes M."/>
            <person name="Lampietro C."/>
            <person name="Lopez Roques C."/>
            <person name="Donnadieu C."/>
            <person name="Braasch I."/>
            <person name="Desvignes T."/>
            <person name="Postlethwait J."/>
            <person name="Bobe J."/>
            <person name="Guiguen Y."/>
            <person name="Dirks R."/>
        </authorList>
    </citation>
    <scope>NUCLEOTIDE SEQUENCE</scope>
    <source>
        <strain evidence="1">Tag_6206</strain>
        <tissue evidence="1">Liver</tissue>
    </source>
</reference>
<keyword evidence="2" id="KW-1185">Reference proteome</keyword>
<accession>A0A9D3MPQ0</accession>
<dbReference type="AlphaFoldDB" id="A0A9D3MPQ0"/>
<organism evidence="1 2">
    <name type="scientific">Anguilla anguilla</name>
    <name type="common">European freshwater eel</name>
    <name type="synonym">Muraena anguilla</name>
    <dbReference type="NCBI Taxonomy" id="7936"/>
    <lineage>
        <taxon>Eukaryota</taxon>
        <taxon>Metazoa</taxon>
        <taxon>Chordata</taxon>
        <taxon>Craniata</taxon>
        <taxon>Vertebrata</taxon>
        <taxon>Euteleostomi</taxon>
        <taxon>Actinopterygii</taxon>
        <taxon>Neopterygii</taxon>
        <taxon>Teleostei</taxon>
        <taxon>Anguilliformes</taxon>
        <taxon>Anguillidae</taxon>
        <taxon>Anguilla</taxon>
    </lineage>
</organism>
<protein>
    <submittedName>
        <fullName evidence="1">Uncharacterized protein</fullName>
    </submittedName>
</protein>
<evidence type="ECO:0000313" key="2">
    <source>
        <dbReference type="Proteomes" id="UP001044222"/>
    </source>
</evidence>
<gene>
    <name evidence="1" type="ORF">ANANG_G00065890</name>
</gene>
<sequence>MSASCKNDHMLGIFLVMVQCREKVLPQHLYWIQVRTLTRVQSVCIRVRFILSTGFPCRCASGARE</sequence>
<proteinExistence type="predicted"/>